<reference evidence="4 5" key="1">
    <citation type="journal article" date="2021" name="Arch. Microbiol.">
        <title>Myceligenerans indicum sp. nov., an actinobacterium isolated from mangrove sediment of Sundarbans, India.</title>
        <authorList>
            <person name="Asha K."/>
            <person name="Bhadury P."/>
        </authorList>
    </citation>
    <scope>NUCLEOTIDE SEQUENCE [LARGE SCALE GENOMIC DNA]</scope>
    <source>
        <strain evidence="4 5">I2</strain>
    </source>
</reference>
<protein>
    <submittedName>
        <fullName evidence="4">Glycosyltransferase family 1 protein</fullName>
    </submittedName>
</protein>
<keyword evidence="5" id="KW-1185">Reference proteome</keyword>
<comment type="caution">
    <text evidence="4">The sequence shown here is derived from an EMBL/GenBank/DDBJ whole genome shotgun (WGS) entry which is preliminary data.</text>
</comment>
<dbReference type="Proteomes" id="UP000675409">
    <property type="component" value="Unassembled WGS sequence"/>
</dbReference>
<sequence>MRVLLTTYGSRGDVEPMVGLAQALRELGAEVRVCVPPDFTGLLDDAGVASVPVGWPIRALAKGLLAGKAPTTLPEITAELAGMAYEAVTADGPCDAVVCAGVIGMQAGVQAAAERLGIPYLGATFSTSFVPSPHHPPAPWPGQDPPEEGTDNQELWDRNSEHLQGLFGASVNALRESVGLTPTSSVRDLILGDRTLLASDPVLGPWQPTAGHHVTQTGAWTRTDERPLPGDLEAFLREGGTPVYVGFGSMPLRDAEQTARACFEAVRARGLRLVVGRGWAELAGEGEDCHVVDEVNQQALFPRVAAVVHHGGAGTTMTAARAGAPQVVVPQVADQPYWGGRVAALGIGAAHDGPVPTTESLSSALGTALSPGTRTRAADVARRVHTDGAAVAARLVTERVQAAGR</sequence>
<feature type="domain" description="Glycosyltransferase family 28 N-terminal" evidence="2">
    <location>
        <begin position="3"/>
        <end position="86"/>
    </location>
</feature>
<dbReference type="InterPro" id="IPR004276">
    <property type="entry name" value="GlycoTrans_28_N"/>
</dbReference>
<dbReference type="EMBL" id="JABBYC010000021">
    <property type="protein sequence ID" value="MBL0887107.1"/>
    <property type="molecule type" value="Genomic_DNA"/>
</dbReference>
<feature type="compositionally biased region" description="Pro residues" evidence="1">
    <location>
        <begin position="133"/>
        <end position="144"/>
    </location>
</feature>
<dbReference type="Pfam" id="PF03033">
    <property type="entry name" value="Glyco_transf_28"/>
    <property type="match status" value="1"/>
</dbReference>
<dbReference type="CDD" id="cd03784">
    <property type="entry name" value="GT1_Gtf-like"/>
    <property type="match status" value="1"/>
</dbReference>
<dbReference type="Gene3D" id="3.40.50.2000">
    <property type="entry name" value="Glycogen Phosphorylase B"/>
    <property type="match status" value="2"/>
</dbReference>
<accession>A0ABS1LLJ4</accession>
<feature type="region of interest" description="Disordered" evidence="1">
    <location>
        <begin position="132"/>
        <end position="153"/>
    </location>
</feature>
<evidence type="ECO:0000259" key="3">
    <source>
        <dbReference type="Pfam" id="PF06722"/>
    </source>
</evidence>
<dbReference type="InterPro" id="IPR050426">
    <property type="entry name" value="Glycosyltransferase_28"/>
</dbReference>
<organism evidence="4 5">
    <name type="scientific">Myceligenerans indicum</name>
    <dbReference type="NCBI Taxonomy" id="2593663"/>
    <lineage>
        <taxon>Bacteria</taxon>
        <taxon>Bacillati</taxon>
        <taxon>Actinomycetota</taxon>
        <taxon>Actinomycetes</taxon>
        <taxon>Micrococcales</taxon>
        <taxon>Promicromonosporaceae</taxon>
        <taxon>Myceligenerans</taxon>
    </lineage>
</organism>
<dbReference type="SUPFAM" id="SSF53756">
    <property type="entry name" value="UDP-Glycosyltransferase/glycogen phosphorylase"/>
    <property type="match status" value="1"/>
</dbReference>
<evidence type="ECO:0000313" key="5">
    <source>
        <dbReference type="Proteomes" id="UP000675409"/>
    </source>
</evidence>
<evidence type="ECO:0000259" key="2">
    <source>
        <dbReference type="Pfam" id="PF03033"/>
    </source>
</evidence>
<dbReference type="Pfam" id="PF06722">
    <property type="entry name" value="EryCIII-like_C"/>
    <property type="match status" value="1"/>
</dbReference>
<dbReference type="InterPro" id="IPR002213">
    <property type="entry name" value="UDP_glucos_trans"/>
</dbReference>
<feature type="domain" description="Erythromycin biosynthesis protein CIII-like C-terminal" evidence="3">
    <location>
        <begin position="289"/>
        <end position="378"/>
    </location>
</feature>
<dbReference type="PANTHER" id="PTHR48050">
    <property type="entry name" value="STEROL 3-BETA-GLUCOSYLTRANSFERASE"/>
    <property type="match status" value="1"/>
</dbReference>
<evidence type="ECO:0000313" key="4">
    <source>
        <dbReference type="EMBL" id="MBL0887107.1"/>
    </source>
</evidence>
<dbReference type="RefSeq" id="WP_201847776.1">
    <property type="nucleotide sequence ID" value="NZ_JABBYC010000021.1"/>
</dbReference>
<name>A0ABS1LLJ4_9MICO</name>
<evidence type="ECO:0000256" key="1">
    <source>
        <dbReference type="SAM" id="MobiDB-lite"/>
    </source>
</evidence>
<dbReference type="InterPro" id="IPR010610">
    <property type="entry name" value="EryCIII-like_C"/>
</dbReference>
<proteinExistence type="predicted"/>
<gene>
    <name evidence="4" type="ORF">HGK34_12600</name>
</gene>
<dbReference type="PANTHER" id="PTHR48050:SF13">
    <property type="entry name" value="STEROL 3-BETA-GLUCOSYLTRANSFERASE UGT80A2"/>
    <property type="match status" value="1"/>
</dbReference>